<comment type="caution">
    <text evidence="1">The sequence shown here is derived from an EMBL/GenBank/DDBJ whole genome shotgun (WGS) entry which is preliminary data.</text>
</comment>
<name>A0AAN6N577_9PEZI</name>
<evidence type="ECO:0000313" key="2">
    <source>
        <dbReference type="Proteomes" id="UP001303473"/>
    </source>
</evidence>
<dbReference type="PANTHER" id="PTHR36195:SF4">
    <property type="entry name" value="DOMAIN PROTEIN, PUTATIVE (AFU_ORTHOLOGUE AFUA_5G01990)-RELATED"/>
    <property type="match status" value="1"/>
</dbReference>
<evidence type="ECO:0000313" key="1">
    <source>
        <dbReference type="EMBL" id="KAK3939400.1"/>
    </source>
</evidence>
<dbReference type="SUPFAM" id="SSF56634">
    <property type="entry name" value="Heme-dependent catalase-like"/>
    <property type="match status" value="1"/>
</dbReference>
<dbReference type="AlphaFoldDB" id="A0AAN6N577"/>
<dbReference type="Gene3D" id="2.40.180.10">
    <property type="entry name" value="Catalase core domain"/>
    <property type="match status" value="1"/>
</dbReference>
<dbReference type="InterPro" id="IPR020835">
    <property type="entry name" value="Catalase_sf"/>
</dbReference>
<proteinExistence type="predicted"/>
<protein>
    <submittedName>
        <fullName evidence="1">Catalase protein</fullName>
    </submittedName>
</protein>
<dbReference type="EMBL" id="MU853812">
    <property type="protein sequence ID" value="KAK3939400.1"/>
    <property type="molecule type" value="Genomic_DNA"/>
</dbReference>
<keyword evidence="2" id="KW-1185">Reference proteome</keyword>
<reference evidence="2" key="1">
    <citation type="journal article" date="2023" name="Mol. Phylogenet. Evol.">
        <title>Genome-scale phylogeny and comparative genomics of the fungal order Sordariales.</title>
        <authorList>
            <person name="Hensen N."/>
            <person name="Bonometti L."/>
            <person name="Westerberg I."/>
            <person name="Brannstrom I.O."/>
            <person name="Guillou S."/>
            <person name="Cros-Aarteil S."/>
            <person name="Calhoun S."/>
            <person name="Haridas S."/>
            <person name="Kuo A."/>
            <person name="Mondo S."/>
            <person name="Pangilinan J."/>
            <person name="Riley R."/>
            <person name="LaButti K."/>
            <person name="Andreopoulos B."/>
            <person name="Lipzen A."/>
            <person name="Chen C."/>
            <person name="Yan M."/>
            <person name="Daum C."/>
            <person name="Ng V."/>
            <person name="Clum A."/>
            <person name="Steindorff A."/>
            <person name="Ohm R.A."/>
            <person name="Martin F."/>
            <person name="Silar P."/>
            <person name="Natvig D.O."/>
            <person name="Lalanne C."/>
            <person name="Gautier V."/>
            <person name="Ament-Velasquez S.L."/>
            <person name="Kruys A."/>
            <person name="Hutchinson M.I."/>
            <person name="Powell A.J."/>
            <person name="Barry K."/>
            <person name="Miller A.N."/>
            <person name="Grigoriev I.V."/>
            <person name="Debuchy R."/>
            <person name="Gladieux P."/>
            <person name="Hiltunen Thoren M."/>
            <person name="Johannesson H."/>
        </authorList>
    </citation>
    <scope>NUCLEOTIDE SEQUENCE [LARGE SCALE GENOMIC DNA]</scope>
    <source>
        <strain evidence="2">CBS 340.73</strain>
    </source>
</reference>
<gene>
    <name evidence="1" type="ORF">QBC46DRAFT_342619</name>
</gene>
<dbReference type="Proteomes" id="UP001303473">
    <property type="component" value="Unassembled WGS sequence"/>
</dbReference>
<dbReference type="GO" id="GO:0020037">
    <property type="term" value="F:heme binding"/>
    <property type="evidence" value="ECO:0007669"/>
    <property type="project" value="InterPro"/>
</dbReference>
<sequence>MAAELATRPYVKYSLSLEQIPEGEDDDIEAVARQINEIQKDYYRTHRRCFTGTHPRTQGIVKGKFIVPDDLPAYLKQGELFDHGGEYDVVARYSTETQNPSADDREPAPRGFSMKLFGVSGDFYPGPGTECHTQDIEFNSTPMLELSDAKTTREIFDMRMKHGMSGSEMEASLLKRPDRTLQLGRYQVHNTHLESLGFYSQTAYRYGDYVIKYKLTPNTELQKQLAQETATSASNSNILHAVTNPLTTLKNTITGGPGDQQQLPKDVLSEWLKDYYSKHDAEYLFQVQLLENLDDQPIEYAGTEWDEQKYPFQTVARVVFPKQDSFSFKAKAFWEDSMRLDPWGVYPASANLRRKMNGSQEVHVKSIDEIPF</sequence>
<dbReference type="PANTHER" id="PTHR36195">
    <property type="entry name" value="DOMAIN PROTEIN, PUTATIVE (AFU_ORTHOLOGUE AFUA_5G01990)-RELATED-RELATED"/>
    <property type="match status" value="1"/>
</dbReference>
<organism evidence="1 2">
    <name type="scientific">Diplogelasinospora grovesii</name>
    <dbReference type="NCBI Taxonomy" id="303347"/>
    <lineage>
        <taxon>Eukaryota</taxon>
        <taxon>Fungi</taxon>
        <taxon>Dikarya</taxon>
        <taxon>Ascomycota</taxon>
        <taxon>Pezizomycotina</taxon>
        <taxon>Sordariomycetes</taxon>
        <taxon>Sordariomycetidae</taxon>
        <taxon>Sordariales</taxon>
        <taxon>Diplogelasinosporaceae</taxon>
        <taxon>Diplogelasinospora</taxon>
    </lineage>
</organism>
<accession>A0AAN6N577</accession>